<dbReference type="PANTHER" id="PTHR43827:SF3">
    <property type="entry name" value="NADP-DEPENDENT OXIDOREDUCTASE DOMAIN-CONTAINING PROTEIN"/>
    <property type="match status" value="1"/>
</dbReference>
<gene>
    <name evidence="9" type="ORF">GT348_01550</name>
</gene>
<evidence type="ECO:0000256" key="6">
    <source>
        <dbReference type="PIRSR" id="PIRSR000097-2"/>
    </source>
</evidence>
<reference evidence="9 10" key="1">
    <citation type="submission" date="2020-01" db="EMBL/GenBank/DDBJ databases">
        <title>Genome sequencing of strain KACC 21507.</title>
        <authorList>
            <person name="Heo J."/>
            <person name="Kim S.-J."/>
            <person name="Kim J.-S."/>
            <person name="Hong S.-B."/>
            <person name="Kwon S.-W."/>
        </authorList>
    </citation>
    <scope>NUCLEOTIDE SEQUENCE [LARGE SCALE GENOMIC DNA]</scope>
    <source>
        <strain evidence="9 10">KACC 21507</strain>
    </source>
</reference>
<dbReference type="Pfam" id="PF00248">
    <property type="entry name" value="Aldo_ket_red"/>
    <property type="match status" value="1"/>
</dbReference>
<dbReference type="Gene3D" id="3.20.20.100">
    <property type="entry name" value="NADP-dependent oxidoreductase domain"/>
    <property type="match status" value="1"/>
</dbReference>
<evidence type="ECO:0000313" key="9">
    <source>
        <dbReference type="EMBL" id="QHI95146.1"/>
    </source>
</evidence>
<dbReference type="KEGG" id="bomb:GT348_01550"/>
<keyword evidence="3" id="KW-0560">Oxidoreductase</keyword>
<evidence type="ECO:0000259" key="8">
    <source>
        <dbReference type="Pfam" id="PF00248"/>
    </source>
</evidence>
<dbReference type="PROSITE" id="PS00062">
    <property type="entry name" value="ALDOKETO_REDUCTASE_2"/>
    <property type="match status" value="1"/>
</dbReference>
<dbReference type="InterPro" id="IPR020471">
    <property type="entry name" value="AKR"/>
</dbReference>
<keyword evidence="2" id="KW-0521">NADP</keyword>
<feature type="binding site" evidence="6">
    <location>
        <position position="110"/>
    </location>
    <ligand>
        <name>substrate</name>
    </ligand>
</feature>
<dbReference type="PROSITE" id="PS00798">
    <property type="entry name" value="ALDOKETO_REDUCTASE_1"/>
    <property type="match status" value="1"/>
</dbReference>
<dbReference type="GO" id="GO:0016616">
    <property type="term" value="F:oxidoreductase activity, acting on the CH-OH group of donors, NAD or NADP as acceptor"/>
    <property type="evidence" value="ECO:0007669"/>
    <property type="project" value="UniProtKB-ARBA"/>
</dbReference>
<comment type="similarity">
    <text evidence="1">Belongs to the aldo/keto reductase family.</text>
</comment>
<evidence type="ECO:0000313" key="10">
    <source>
        <dbReference type="Proteomes" id="UP000463975"/>
    </source>
</evidence>
<dbReference type="PIRSF" id="PIRSF000097">
    <property type="entry name" value="AKR"/>
    <property type="match status" value="1"/>
</dbReference>
<feature type="active site" description="Proton donor" evidence="5">
    <location>
        <position position="56"/>
    </location>
</feature>
<evidence type="ECO:0000256" key="7">
    <source>
        <dbReference type="PIRSR" id="PIRSR000097-3"/>
    </source>
</evidence>
<dbReference type="InterPro" id="IPR036812">
    <property type="entry name" value="NAD(P)_OxRdtase_dom_sf"/>
</dbReference>
<dbReference type="RefSeq" id="WP_160618224.1">
    <property type="nucleotide sequence ID" value="NZ_CP047652.1"/>
</dbReference>
<proteinExistence type="inferred from homology"/>
<dbReference type="Proteomes" id="UP000463975">
    <property type="component" value="Chromosome"/>
</dbReference>
<comment type="catalytic activity">
    <reaction evidence="4">
        <text>hydroxyacetone + NADP(+) = methylglyoxal + NADPH + H(+)</text>
        <dbReference type="Rhea" id="RHEA:27986"/>
        <dbReference type="ChEBI" id="CHEBI:15378"/>
        <dbReference type="ChEBI" id="CHEBI:17158"/>
        <dbReference type="ChEBI" id="CHEBI:27957"/>
        <dbReference type="ChEBI" id="CHEBI:57783"/>
        <dbReference type="ChEBI" id="CHEBI:58349"/>
    </reaction>
</comment>
<dbReference type="PANTHER" id="PTHR43827">
    <property type="entry name" value="2,5-DIKETO-D-GLUCONIC ACID REDUCTASE"/>
    <property type="match status" value="1"/>
</dbReference>
<evidence type="ECO:0000256" key="3">
    <source>
        <dbReference type="ARBA" id="ARBA00023002"/>
    </source>
</evidence>
<keyword evidence="10" id="KW-1185">Reference proteome</keyword>
<evidence type="ECO:0000256" key="5">
    <source>
        <dbReference type="PIRSR" id="PIRSR000097-1"/>
    </source>
</evidence>
<feature type="site" description="Lowers pKa of active site Tyr" evidence="7">
    <location>
        <position position="77"/>
    </location>
</feature>
<dbReference type="InterPro" id="IPR023210">
    <property type="entry name" value="NADP_OxRdtase_dom"/>
</dbReference>
<name>A0A6P1N9Q6_9PROT</name>
<dbReference type="AlphaFoldDB" id="A0A6P1N9Q6"/>
<dbReference type="EMBL" id="CP047652">
    <property type="protein sequence ID" value="QHI95146.1"/>
    <property type="molecule type" value="Genomic_DNA"/>
</dbReference>
<sequence length="277" mass="31774">MIHKATEASSRIKLRDGHTMPWIGLGVWQTPADQTAEVVQTAIEIGYRAVDTARLYKNEDGVGEGLSSHPDIFVTTKLWNDEQGYDSTLRAFDESARRLKRDVVDLYLIHWPMADKGLYVESWKALIKLREEGRIKSIGVSNFQEEHLERIIDETGEVPVINQIELHPFFQQRKLREFHKRHQIVTEAWRPLGKGAILTDSTIVKIAETYNKTPAQVILRWHLQNDIAVIPKSVRAERMKENIALFDFELKAEDLAKIDALDRVDGRMGPDPANPQF</sequence>
<dbReference type="FunFam" id="3.20.20.100:FF:000002">
    <property type="entry name" value="2,5-diketo-D-gluconic acid reductase A"/>
    <property type="match status" value="1"/>
</dbReference>
<feature type="domain" description="NADP-dependent oxidoreductase" evidence="8">
    <location>
        <begin position="23"/>
        <end position="262"/>
    </location>
</feature>
<dbReference type="SUPFAM" id="SSF51430">
    <property type="entry name" value="NAD(P)-linked oxidoreductase"/>
    <property type="match status" value="1"/>
</dbReference>
<accession>A0A6P1N9Q6</accession>
<dbReference type="PRINTS" id="PR00069">
    <property type="entry name" value="ALDKETRDTASE"/>
</dbReference>
<evidence type="ECO:0000256" key="4">
    <source>
        <dbReference type="ARBA" id="ARBA00049445"/>
    </source>
</evidence>
<organism evidence="9 10">
    <name type="scientific">Aristophania vespae</name>
    <dbReference type="NCBI Taxonomy" id="2697033"/>
    <lineage>
        <taxon>Bacteria</taxon>
        <taxon>Pseudomonadati</taxon>
        <taxon>Pseudomonadota</taxon>
        <taxon>Alphaproteobacteria</taxon>
        <taxon>Acetobacterales</taxon>
        <taxon>Acetobacteraceae</taxon>
        <taxon>Aristophania</taxon>
    </lineage>
</organism>
<evidence type="ECO:0000256" key="1">
    <source>
        <dbReference type="ARBA" id="ARBA00007905"/>
    </source>
</evidence>
<protein>
    <submittedName>
        <fullName evidence="9">Aldo/keto reductase</fullName>
    </submittedName>
</protein>
<dbReference type="InterPro" id="IPR018170">
    <property type="entry name" value="Aldo/ket_reductase_CS"/>
</dbReference>
<evidence type="ECO:0000256" key="2">
    <source>
        <dbReference type="ARBA" id="ARBA00022857"/>
    </source>
</evidence>